<evidence type="ECO:0000313" key="1">
    <source>
        <dbReference type="EMBL" id="KAI8435906.1"/>
    </source>
</evidence>
<dbReference type="EMBL" id="CM046106">
    <property type="protein sequence ID" value="KAI8435906.1"/>
    <property type="molecule type" value="Genomic_DNA"/>
</dbReference>
<evidence type="ECO:0000313" key="2">
    <source>
        <dbReference type="Proteomes" id="UP001064048"/>
    </source>
</evidence>
<proteinExistence type="predicted"/>
<dbReference type="Proteomes" id="UP001064048">
    <property type="component" value="Chromosome 6"/>
</dbReference>
<comment type="caution">
    <text evidence="1">The sequence shown here is derived from an EMBL/GenBank/DDBJ whole genome shotgun (WGS) entry which is preliminary data.</text>
</comment>
<gene>
    <name evidence="1" type="ORF">MSG28_004093</name>
</gene>
<keyword evidence="2" id="KW-1185">Reference proteome</keyword>
<organism evidence="1 2">
    <name type="scientific">Choristoneura fumiferana</name>
    <name type="common">Spruce budworm moth</name>
    <name type="synonym">Archips fumiferana</name>
    <dbReference type="NCBI Taxonomy" id="7141"/>
    <lineage>
        <taxon>Eukaryota</taxon>
        <taxon>Metazoa</taxon>
        <taxon>Ecdysozoa</taxon>
        <taxon>Arthropoda</taxon>
        <taxon>Hexapoda</taxon>
        <taxon>Insecta</taxon>
        <taxon>Pterygota</taxon>
        <taxon>Neoptera</taxon>
        <taxon>Endopterygota</taxon>
        <taxon>Lepidoptera</taxon>
        <taxon>Glossata</taxon>
        <taxon>Ditrysia</taxon>
        <taxon>Tortricoidea</taxon>
        <taxon>Tortricidae</taxon>
        <taxon>Tortricinae</taxon>
        <taxon>Choristoneura</taxon>
    </lineage>
</organism>
<reference evidence="1 2" key="1">
    <citation type="journal article" date="2022" name="Genome Biol. Evol.">
        <title>The Spruce Budworm Genome: Reconstructing the Evolutionary History of Antifreeze Proteins.</title>
        <authorList>
            <person name="Beliveau C."/>
            <person name="Gagne P."/>
            <person name="Picq S."/>
            <person name="Vernygora O."/>
            <person name="Keeling C.I."/>
            <person name="Pinkney K."/>
            <person name="Doucet D."/>
            <person name="Wen F."/>
            <person name="Johnston J.S."/>
            <person name="Maaroufi H."/>
            <person name="Boyle B."/>
            <person name="Laroche J."/>
            <person name="Dewar K."/>
            <person name="Juretic N."/>
            <person name="Blackburn G."/>
            <person name="Nisole A."/>
            <person name="Brunet B."/>
            <person name="Brandao M."/>
            <person name="Lumley L."/>
            <person name="Duan J."/>
            <person name="Quan G."/>
            <person name="Lucarotti C.J."/>
            <person name="Roe A.D."/>
            <person name="Sperling F.A.H."/>
            <person name="Levesque R.C."/>
            <person name="Cusson M."/>
        </authorList>
    </citation>
    <scope>NUCLEOTIDE SEQUENCE [LARGE SCALE GENOMIC DNA]</scope>
    <source>
        <strain evidence="1">Glfc:IPQL:Cfum</strain>
    </source>
</reference>
<name>A0ACC0KI77_CHOFU</name>
<protein>
    <submittedName>
        <fullName evidence="1">Uncharacterized protein</fullName>
    </submittedName>
</protein>
<accession>A0ACC0KI77</accession>
<sequence>MLCRASDAGASCRLSPRRQIRANATNTSTCVEMMLLMHGSPSQHITLRSTQNEICIFSSEIYVTNNALLGYNGNVFTLLRHGGGAVRSASDASAARRVTSRVKGQPLAAVGADLRRGPVAARV</sequence>